<dbReference type="GeneID" id="107219969"/>
<dbReference type="PANTHER" id="PTHR24279">
    <property type="entry name" value="CYTOCHROME P450"/>
    <property type="match status" value="1"/>
</dbReference>
<dbReference type="InterPro" id="IPR050479">
    <property type="entry name" value="CYP11_CYP27_families"/>
</dbReference>
<evidence type="ECO:0000313" key="10">
    <source>
        <dbReference type="RefSeq" id="XP_046598926.1"/>
    </source>
</evidence>
<evidence type="ECO:0000256" key="5">
    <source>
        <dbReference type="ARBA" id="ARBA00023002"/>
    </source>
</evidence>
<name>A0ABM3GFA0_NEOLC</name>
<accession>A0ABM3GFA0</accession>
<keyword evidence="5 8" id="KW-0560">Oxidoreductase</keyword>
<dbReference type="PRINTS" id="PR00463">
    <property type="entry name" value="EP450I"/>
</dbReference>
<proteinExistence type="inferred from homology"/>
<evidence type="ECO:0000313" key="9">
    <source>
        <dbReference type="Proteomes" id="UP000829291"/>
    </source>
</evidence>
<gene>
    <name evidence="10 11" type="primary">LOC107219969</name>
</gene>
<dbReference type="PROSITE" id="PS00086">
    <property type="entry name" value="CYTOCHROME_P450"/>
    <property type="match status" value="1"/>
</dbReference>
<dbReference type="Gene3D" id="1.10.630.10">
    <property type="entry name" value="Cytochrome P450"/>
    <property type="match status" value="1"/>
</dbReference>
<evidence type="ECO:0000256" key="7">
    <source>
        <dbReference type="ARBA" id="ARBA00023033"/>
    </source>
</evidence>
<evidence type="ECO:0000256" key="2">
    <source>
        <dbReference type="ARBA" id="ARBA00010617"/>
    </source>
</evidence>
<dbReference type="SUPFAM" id="SSF48264">
    <property type="entry name" value="Cytochrome P450"/>
    <property type="match status" value="1"/>
</dbReference>
<dbReference type="Proteomes" id="UP000829291">
    <property type="component" value="Chromosome 6"/>
</dbReference>
<dbReference type="PANTHER" id="PTHR24279:SF120">
    <property type="entry name" value="CYTOCHROME P450"/>
    <property type="match status" value="1"/>
</dbReference>
<dbReference type="InterPro" id="IPR017972">
    <property type="entry name" value="Cyt_P450_CS"/>
</dbReference>
<dbReference type="CDD" id="cd11054">
    <property type="entry name" value="CYP24A1-like"/>
    <property type="match status" value="1"/>
</dbReference>
<evidence type="ECO:0000256" key="8">
    <source>
        <dbReference type="RuleBase" id="RU000461"/>
    </source>
</evidence>
<reference evidence="10 11" key="1">
    <citation type="submission" date="2025-05" db="UniProtKB">
        <authorList>
            <consortium name="RefSeq"/>
        </authorList>
    </citation>
    <scope>IDENTIFICATION</scope>
    <source>
        <tissue evidence="10 11">Thorax and Abdomen</tissue>
    </source>
</reference>
<dbReference type="InterPro" id="IPR001128">
    <property type="entry name" value="Cyt_P450"/>
</dbReference>
<dbReference type="Pfam" id="PF00067">
    <property type="entry name" value="p450"/>
    <property type="match status" value="1"/>
</dbReference>
<organism evidence="9 10">
    <name type="scientific">Neodiprion lecontei</name>
    <name type="common">Redheaded pine sawfly</name>
    <dbReference type="NCBI Taxonomy" id="441921"/>
    <lineage>
        <taxon>Eukaryota</taxon>
        <taxon>Metazoa</taxon>
        <taxon>Ecdysozoa</taxon>
        <taxon>Arthropoda</taxon>
        <taxon>Hexapoda</taxon>
        <taxon>Insecta</taxon>
        <taxon>Pterygota</taxon>
        <taxon>Neoptera</taxon>
        <taxon>Endopterygota</taxon>
        <taxon>Hymenoptera</taxon>
        <taxon>Tenthredinoidea</taxon>
        <taxon>Diprionidae</taxon>
        <taxon>Diprioninae</taxon>
        <taxon>Neodiprion</taxon>
    </lineage>
</organism>
<evidence type="ECO:0000256" key="6">
    <source>
        <dbReference type="ARBA" id="ARBA00023004"/>
    </source>
</evidence>
<dbReference type="PRINTS" id="PR00385">
    <property type="entry name" value="P450"/>
</dbReference>
<comment type="cofactor">
    <cofactor evidence="1">
        <name>heme</name>
        <dbReference type="ChEBI" id="CHEBI:30413"/>
    </cofactor>
</comment>
<keyword evidence="7 8" id="KW-0503">Monooxygenase</keyword>
<dbReference type="RefSeq" id="XP_046598927.1">
    <property type="nucleotide sequence ID" value="XM_046742971.1"/>
</dbReference>
<dbReference type="InterPro" id="IPR036396">
    <property type="entry name" value="Cyt_P450_sf"/>
</dbReference>
<evidence type="ECO:0000256" key="3">
    <source>
        <dbReference type="ARBA" id="ARBA00022617"/>
    </source>
</evidence>
<evidence type="ECO:0000256" key="1">
    <source>
        <dbReference type="ARBA" id="ARBA00001971"/>
    </source>
</evidence>
<sequence>MLDLYRTTLGETAMAHLRHGGIFGASKILCRFSTEATQILTRSLENFADVTPDFEWNDAKPYTEIPGPKPVPFLGNTWRFLPYIATRLNDFSLTSRVFLDLWPPCKTTDNYTFGKIPQCIGDFKIEEVDKVSKRLHKKYGNVVKIGGLLGRPDMVFLYDADEIERVFRSEEKMPHRPSMPSLNYYKHVLRKDFFGEDAGVIAVHGESWYNFRSKVQQVMLQPRTAKLYIGAVQEASEAFVQRVKKVRNYKDETPDHFLNEIHKWSLESIARVALDVRLGCLDDDAPLETQELIDAVNVFFKNVGVLELKVPFWKLFNTPTWLKYVKALDTIVEITSKHTNAALARTKTKEITGDAKSEPSLLERLLAMDTGVKIATILALDLFLVGIDTTSNAVASVIYQLALHPEKQRKLYEEVSTVLPPPGKPIEAKHVEEMKYLKACIKETLRMYPVVIGNGRCMTKDTVIGGYQIPEGVQIVFQHYVISNQDKYFPGSEEFLPERWMTGRDFNHGVKHAFASLPFGYGRRMCLGRRFAELEMIIVLAKVIQSFKLEYHYDKLDYHIDPMYTPNGPLRIKMIDR</sequence>
<evidence type="ECO:0000313" key="11">
    <source>
        <dbReference type="RefSeq" id="XP_046598927.1"/>
    </source>
</evidence>
<dbReference type="RefSeq" id="XP_046598926.1">
    <property type="nucleotide sequence ID" value="XM_046742970.1"/>
</dbReference>
<keyword evidence="4 8" id="KW-0479">Metal-binding</keyword>
<evidence type="ECO:0000256" key="4">
    <source>
        <dbReference type="ARBA" id="ARBA00022723"/>
    </source>
</evidence>
<keyword evidence="6 8" id="KW-0408">Iron</keyword>
<dbReference type="InterPro" id="IPR002401">
    <property type="entry name" value="Cyt_P450_E_grp-I"/>
</dbReference>
<keyword evidence="9" id="KW-1185">Reference proteome</keyword>
<protein>
    <submittedName>
        <fullName evidence="10 11">Probable cytochrome P450 301a1, mitochondrial isoform X1</fullName>
    </submittedName>
</protein>
<keyword evidence="3 8" id="KW-0349">Heme</keyword>
<comment type="similarity">
    <text evidence="2 8">Belongs to the cytochrome P450 family.</text>
</comment>